<proteinExistence type="predicted"/>
<dbReference type="SUPFAM" id="SSF52540">
    <property type="entry name" value="P-loop containing nucleoside triphosphate hydrolases"/>
    <property type="match status" value="1"/>
</dbReference>
<name>A0A428JWG0_9BACT</name>
<evidence type="ECO:0000313" key="2">
    <source>
        <dbReference type="EMBL" id="RSK38458.1"/>
    </source>
</evidence>
<feature type="region of interest" description="Disordered" evidence="1">
    <location>
        <begin position="890"/>
        <end position="909"/>
    </location>
</feature>
<feature type="region of interest" description="Disordered" evidence="1">
    <location>
        <begin position="760"/>
        <end position="793"/>
    </location>
</feature>
<evidence type="ECO:0000256" key="1">
    <source>
        <dbReference type="SAM" id="MobiDB-lite"/>
    </source>
</evidence>
<feature type="compositionally biased region" description="Basic and acidic residues" evidence="1">
    <location>
        <begin position="895"/>
        <end position="909"/>
    </location>
</feature>
<keyword evidence="2" id="KW-0067">ATP-binding</keyword>
<dbReference type="GO" id="GO:0005524">
    <property type="term" value="F:ATP binding"/>
    <property type="evidence" value="ECO:0007669"/>
    <property type="project" value="UniProtKB-KW"/>
</dbReference>
<reference evidence="2 3" key="1">
    <citation type="submission" date="2018-12" db="EMBL/GenBank/DDBJ databases">
        <authorList>
            <person name="Feng G."/>
            <person name="Zhu H."/>
        </authorList>
    </citation>
    <scope>NUCLEOTIDE SEQUENCE [LARGE SCALE GENOMIC DNA]</scope>
    <source>
        <strain evidence="2 3">LMG 26000</strain>
    </source>
</reference>
<sequence length="1675" mass="188465">METSPGRTHRVACSIKSNQQFTAQGFPAEFVRSAWEQLLTTPPEKFDAAVDFVGFITSPLNADYASDLSDLLNRAGQQDPATLAQEIDLADVANERVRKLYKSFACPADLVERYPEADTRTGWGLSRLIWQAFDFEEQQSRRVVEVRQRLRAALVSETAAEATELWAALCAVGKKLRPHAGSRTLARLADELRYRFRLREYPDDRADWARVREAAESAARQVPELIGGRLVLPREAERAGITEAFASQRALVLRGASGTGKSVLARQELSERASQEPVLWLDAESLRGKTLAGLRQELGLQESLATLLRNNTAARGLCVIDRLDKVYDNTFGVVAELIRLLRLDAPGTPWQLLVPMVSDEWDRVQSRLLGHGIPLGAFRVVEIGVPGPEEREQVWAAFPQLAPLRLRPHLNDVLLRPKMLDILARSIALDQGLDDVVGEASVAARWLRNLGQEGTVKQEVYARTMAVIQADTWQNALPVSELPPLNNEAIEELVQQRVCVKKPGRVAFEHDLYGDWLRLAQLREEARRGSLVAYLSADSRLNSPLWQRAVRLYGVALLDEQPTAEAWKRAFAALVPLGQTAQDLLLEATWYAADPVVHLTTLWPLLTADDGTLLKRLLTHFMHAATRPNERILKLVSPDDPALLQRAATVYRTPVVGYWPHMLLFLYQQRHDIPFVAGPQVAEVVHIWLRSTVYGVRYRAEAAVVAVELGDMLLKEQQAYGFWAGGLGKTVWPAVLEAAVEEPSRVAQLVLEAAGRRPARFLPPPTAPDPDAGVRKSFDFDGPPRPQWPEGPARRVDNELQKAALESLGLKDLLQAAPAVAYELALALLIEEPKPRKAYQFDTTYGLEKLRDWQGAFPQNGPFLLFLEHDEALGINLVLQLEKRALAGWAEDSDHDDRPWPAAREKDEPAPSVVPSILLDLPAGTHSFTGNANVYGWHQGAHPSSGVMTGALMALEKYLYNRLDAGEDITGVLEDLLRRAGSVALLGVLVQVAKYDTGLLLGVLQPLLGSPELQQWDSWLCSRRGFGDDFFGLIRSEQRRQELHKWKNLPHRKISFQELAQHYFLRLDEGRVYFAAARLRWLGRLALTTMPDTYETFSRYFDIANYTFTPISETEQYAEYQEVPAKRKEHENWQATQRLNSILYSTVTKNNMLKQTAEGPLSDEVLEQLWAEAEYLDSVRAEALAQATPISSVADVAAAIAAIGLLRGRAWLARHPHRAAWCREITLSGAVLLWEQRNAELDQQIGTGLHWTDFQAEGLAALWAEHPGDEAVRRAIGQWMLAAPMECVSRLVTRASGHRALIGEDYYRAAHLRLLRAAHWYQVQYPDGKSHHQLAPKALAKLARQRDEWLTAFMERRLSNALPALHDVVGPKRPRHKKQLWESAGHRRELDWHPFHEKLMVAAYTGLPTPMAEPGWLPFWEEALVDTLARLQPGPEEAQVELDGHLHEWDVWLFQQVAGWLADLPAVEARRLWEPVMALGLWAHEWVKDFLNEWTQFALRQPDNPAVRRVWQEMIDYAQNSPAWLLKDHRLAYHHRGELWRALLVLDYTTRWQAHHGALAESFHPRWAAWARAQLGDAGSAAALARFLAQPAAGSMVLEGLPWLARPATYSQPDATYWREVADPLADLLTHVWQLPGNQLRQHASAFEAFKILLGVLVARQHAVGLQLNQLVGKN</sequence>
<evidence type="ECO:0000313" key="3">
    <source>
        <dbReference type="Proteomes" id="UP000270291"/>
    </source>
</evidence>
<keyword evidence="2" id="KW-0547">Nucleotide-binding</keyword>
<keyword evidence="3" id="KW-1185">Reference proteome</keyword>
<organism evidence="2 3">
    <name type="scientific">Hymenobacter perfusus</name>
    <dbReference type="NCBI Taxonomy" id="1236770"/>
    <lineage>
        <taxon>Bacteria</taxon>
        <taxon>Pseudomonadati</taxon>
        <taxon>Bacteroidota</taxon>
        <taxon>Cytophagia</taxon>
        <taxon>Cytophagales</taxon>
        <taxon>Hymenobacteraceae</taxon>
        <taxon>Hymenobacter</taxon>
    </lineage>
</organism>
<protein>
    <submittedName>
        <fullName evidence="2">ATP-binding protein</fullName>
    </submittedName>
</protein>
<comment type="caution">
    <text evidence="2">The sequence shown here is derived from an EMBL/GenBank/DDBJ whole genome shotgun (WGS) entry which is preliminary data.</text>
</comment>
<dbReference type="Proteomes" id="UP000270291">
    <property type="component" value="Unassembled WGS sequence"/>
</dbReference>
<dbReference type="InterPro" id="IPR027417">
    <property type="entry name" value="P-loop_NTPase"/>
</dbReference>
<accession>A0A428JWG0</accession>
<dbReference type="OrthoDB" id="779537at2"/>
<dbReference type="EMBL" id="RWIU01000012">
    <property type="protein sequence ID" value="RSK38458.1"/>
    <property type="molecule type" value="Genomic_DNA"/>
</dbReference>
<dbReference type="RefSeq" id="WP_125440676.1">
    <property type="nucleotide sequence ID" value="NZ_RWIU01000012.1"/>
</dbReference>
<gene>
    <name evidence="2" type="ORF">EI293_21815</name>
</gene>